<gene>
    <name evidence="2" type="ORF">NS184_17015</name>
</gene>
<evidence type="ECO:0000313" key="2">
    <source>
        <dbReference type="EMBL" id="KTR02038.1"/>
    </source>
</evidence>
<keyword evidence="1" id="KW-0472">Membrane</keyword>
<keyword evidence="1" id="KW-0812">Transmembrane</keyword>
<dbReference type="Proteomes" id="UP000078252">
    <property type="component" value="Unassembled WGS sequence"/>
</dbReference>
<name>A0A175REX0_9MICO</name>
<comment type="caution">
    <text evidence="2">The sequence shown here is derived from an EMBL/GenBank/DDBJ whole genome shotgun (WGS) entry which is preliminary data.</text>
</comment>
<keyword evidence="1" id="KW-1133">Transmembrane helix</keyword>
<dbReference type="OrthoDB" id="5024068at2"/>
<dbReference type="AlphaFoldDB" id="A0A175REX0"/>
<protein>
    <submittedName>
        <fullName evidence="2">Uncharacterized protein</fullName>
    </submittedName>
</protein>
<reference evidence="2 3" key="1">
    <citation type="journal article" date="2016" name="Front. Microbiol.">
        <title>Genomic Resource of Rice Seed Associated Bacteria.</title>
        <authorList>
            <person name="Midha S."/>
            <person name="Bansal K."/>
            <person name="Sharma S."/>
            <person name="Kumar N."/>
            <person name="Patil P.P."/>
            <person name="Chaudhry V."/>
            <person name="Patil P.B."/>
        </authorList>
    </citation>
    <scope>NUCLEOTIDE SEQUENCE [LARGE SCALE GENOMIC DNA]</scope>
    <source>
        <strain evidence="2 3">NS184</strain>
    </source>
</reference>
<feature type="transmembrane region" description="Helical" evidence="1">
    <location>
        <begin position="248"/>
        <end position="267"/>
    </location>
</feature>
<dbReference type="RefSeq" id="WP_058727232.1">
    <property type="nucleotide sequence ID" value="NZ_LDQC01000169.1"/>
</dbReference>
<accession>A0A175REX0</accession>
<dbReference type="EMBL" id="LDQC01000169">
    <property type="protein sequence ID" value="KTR02038.1"/>
    <property type="molecule type" value="Genomic_DNA"/>
</dbReference>
<evidence type="ECO:0000256" key="1">
    <source>
        <dbReference type="SAM" id="Phobius"/>
    </source>
</evidence>
<sequence>MDTDEERRTWWTAASEDAALAWVAARSATPERHLGPVHAVGRTGAGALVIELLRPAGPSIAVALDRIGTPSVGVAVTLTSPLVDLAVDAVRGAVLLGPARSDDVVVDDSGAVVLCDRPTDAAPLGDGSSVESGLAEGISALLLAVRIVWERVDPQEPCRPGIDAAIVAARSGDPDALVALREAVRDAGAPRPVRWDPPAGLFSFEEAVSPAPGPESTGSAVDAVIGRVRDVVERGVPVGGRWVPVRQVGVGVVVAVGVVVSAVMVLGR</sequence>
<dbReference type="PATRIC" id="fig|33881.3.peg.634"/>
<proteinExistence type="predicted"/>
<organism evidence="2 3">
    <name type="scientific">Curtobacterium luteum</name>
    <dbReference type="NCBI Taxonomy" id="33881"/>
    <lineage>
        <taxon>Bacteria</taxon>
        <taxon>Bacillati</taxon>
        <taxon>Actinomycetota</taxon>
        <taxon>Actinomycetes</taxon>
        <taxon>Micrococcales</taxon>
        <taxon>Microbacteriaceae</taxon>
        <taxon>Curtobacterium</taxon>
    </lineage>
</organism>
<evidence type="ECO:0000313" key="3">
    <source>
        <dbReference type="Proteomes" id="UP000078252"/>
    </source>
</evidence>